<comment type="caution">
    <text evidence="1">The sequence shown here is derived from an EMBL/GenBank/DDBJ whole genome shotgun (WGS) entry which is preliminary data.</text>
</comment>
<name>A0A964WYC1_9FLAO</name>
<accession>A0A964WYC1</accession>
<dbReference type="Proteomes" id="UP000667650">
    <property type="component" value="Unassembled WGS sequence"/>
</dbReference>
<keyword evidence="2" id="KW-1185">Reference proteome</keyword>
<evidence type="ECO:0000313" key="2">
    <source>
        <dbReference type="Proteomes" id="UP000667650"/>
    </source>
</evidence>
<proteinExistence type="predicted"/>
<sequence>MTIEKRFKFIKEVFKNHKEGIETLIENHSFPKSMLCLYSKVLQIESLRKILNKSDGNFYSSQVLLRTLLEHYLIGYYVYFKTATKKNDLVGEAYYDEYVKSEIIKRENYYFNLDKIKNDLKHEDINGYLSKYGNEFRDLTQLQIDNIHKKASQFSNVRNVIKYLFNSENQSKEENVLHTMLFDFLEKYNMLSSYVHGGVSAEVESFNKDDFDKRKAKIKENKTWGISLEANLKFYFLFLLFKDNPDEVMKLKGFLNR</sequence>
<gene>
    <name evidence="1" type="ORF">GTQ34_12115</name>
</gene>
<dbReference type="RefSeq" id="WP_166524080.1">
    <property type="nucleotide sequence ID" value="NZ_JAAABI010000004.1"/>
</dbReference>
<organism evidence="1 2">
    <name type="scientific">Flagellimonas ochracea</name>
    <dbReference type="NCBI Taxonomy" id="2696472"/>
    <lineage>
        <taxon>Bacteria</taxon>
        <taxon>Pseudomonadati</taxon>
        <taxon>Bacteroidota</taxon>
        <taxon>Flavobacteriia</taxon>
        <taxon>Flavobacteriales</taxon>
        <taxon>Flavobacteriaceae</taxon>
        <taxon>Flagellimonas</taxon>
    </lineage>
</organism>
<reference evidence="1" key="1">
    <citation type="submission" date="2020-01" db="EMBL/GenBank/DDBJ databases">
        <title>Muricauda ochracea sp. nov., isolated from a tidal flat of Garorim bay in Korea.</title>
        <authorList>
            <person name="Kim D."/>
            <person name="Yoo Y."/>
            <person name="Kim J.-J."/>
        </authorList>
    </citation>
    <scope>NUCLEOTIDE SEQUENCE</scope>
    <source>
        <strain evidence="1">JGD-17</strain>
    </source>
</reference>
<evidence type="ECO:0000313" key="1">
    <source>
        <dbReference type="EMBL" id="NAY92663.1"/>
    </source>
</evidence>
<dbReference type="EMBL" id="JAAABI010000004">
    <property type="protein sequence ID" value="NAY92663.1"/>
    <property type="molecule type" value="Genomic_DNA"/>
</dbReference>
<protein>
    <submittedName>
        <fullName evidence="1">Uncharacterized protein</fullName>
    </submittedName>
</protein>
<dbReference type="AlphaFoldDB" id="A0A964WYC1"/>